<sequence>MACFIVWGWWDSGRYLTSLTWRAGNGMMGGVRHEGATHLFYGITAPAGYWHVPVRDPEQVDLNRFFAPYQYNGVMESGHVKVGDGVVLFVWLGVWGWWMVRRWRVERDGMERAMGR</sequence>
<organism evidence="2 3">
    <name type="scientific">Luteolibacter soli</name>
    <dbReference type="NCBI Taxonomy" id="3135280"/>
    <lineage>
        <taxon>Bacteria</taxon>
        <taxon>Pseudomonadati</taxon>
        <taxon>Verrucomicrobiota</taxon>
        <taxon>Verrucomicrobiia</taxon>
        <taxon>Verrucomicrobiales</taxon>
        <taxon>Verrucomicrobiaceae</taxon>
        <taxon>Luteolibacter</taxon>
    </lineage>
</organism>
<comment type="caution">
    <text evidence="2">The sequence shown here is derived from an EMBL/GenBank/DDBJ whole genome shotgun (WGS) entry which is preliminary data.</text>
</comment>
<keyword evidence="3" id="KW-1185">Reference proteome</keyword>
<evidence type="ECO:0000313" key="2">
    <source>
        <dbReference type="EMBL" id="MEK7951725.1"/>
    </source>
</evidence>
<reference evidence="2 3" key="1">
    <citation type="submission" date="2024-04" db="EMBL/GenBank/DDBJ databases">
        <title>Luteolibacter sp. isolated from soil.</title>
        <authorList>
            <person name="An J."/>
        </authorList>
    </citation>
    <scope>NUCLEOTIDE SEQUENCE [LARGE SCALE GENOMIC DNA]</scope>
    <source>
        <strain evidence="2 3">Y139</strain>
    </source>
</reference>
<protein>
    <submittedName>
        <fullName evidence="2">Uncharacterized protein</fullName>
    </submittedName>
</protein>
<dbReference type="EMBL" id="JBBUKT010000005">
    <property type="protein sequence ID" value="MEK7951725.1"/>
    <property type="molecule type" value="Genomic_DNA"/>
</dbReference>
<evidence type="ECO:0000313" key="3">
    <source>
        <dbReference type="Proteomes" id="UP001371305"/>
    </source>
</evidence>
<accession>A0ABU9AWE8</accession>
<keyword evidence="1" id="KW-1133">Transmembrane helix</keyword>
<keyword evidence="1" id="KW-0472">Membrane</keyword>
<proteinExistence type="predicted"/>
<name>A0ABU9AWE8_9BACT</name>
<keyword evidence="1" id="KW-0812">Transmembrane</keyword>
<dbReference type="Proteomes" id="UP001371305">
    <property type="component" value="Unassembled WGS sequence"/>
</dbReference>
<gene>
    <name evidence="2" type="ORF">WKV53_14500</name>
</gene>
<evidence type="ECO:0000256" key="1">
    <source>
        <dbReference type="SAM" id="Phobius"/>
    </source>
</evidence>
<feature type="transmembrane region" description="Helical" evidence="1">
    <location>
        <begin position="82"/>
        <end position="100"/>
    </location>
</feature>